<keyword evidence="1" id="KW-0812">Transmembrane</keyword>
<gene>
    <name evidence="2" type="ORF">GA0074695_1281</name>
</gene>
<evidence type="ECO:0000256" key="1">
    <source>
        <dbReference type="SAM" id="Phobius"/>
    </source>
</evidence>
<dbReference type="AlphaFoldDB" id="A0A1C4VA05"/>
<proteinExistence type="predicted"/>
<dbReference type="EMBL" id="LT607411">
    <property type="protein sequence ID" value="SCE80828.1"/>
    <property type="molecule type" value="Genomic_DNA"/>
</dbReference>
<sequence length="135" mass="14420">MAARPGWQRRLLPLLLIAAALVLPVVFARQAIGAERVTVRVESCDLSGPKATQACRGTWRLGDGRAVSGPVDGTLLRPGTELQGWGNGERATTSLFTWLVAPIVIGGALLVGLGAFVVVWLRLTWRARRGDAAPR</sequence>
<protein>
    <submittedName>
        <fullName evidence="2">Uncharacterized protein</fullName>
    </submittedName>
</protein>
<accession>A0A1C4VA05</accession>
<organism evidence="2 3">
    <name type="scientific">Micromonospora viridifaciens</name>
    <dbReference type="NCBI Taxonomy" id="1881"/>
    <lineage>
        <taxon>Bacteria</taxon>
        <taxon>Bacillati</taxon>
        <taxon>Actinomycetota</taxon>
        <taxon>Actinomycetes</taxon>
        <taxon>Micromonosporales</taxon>
        <taxon>Micromonosporaceae</taxon>
        <taxon>Micromonospora</taxon>
    </lineage>
</organism>
<dbReference type="Proteomes" id="UP000198242">
    <property type="component" value="Chromosome I"/>
</dbReference>
<evidence type="ECO:0000313" key="3">
    <source>
        <dbReference type="Proteomes" id="UP000198242"/>
    </source>
</evidence>
<reference evidence="3" key="1">
    <citation type="submission" date="2016-06" db="EMBL/GenBank/DDBJ databases">
        <authorList>
            <person name="Varghese N."/>
            <person name="Submissions Spin"/>
        </authorList>
    </citation>
    <scope>NUCLEOTIDE SEQUENCE [LARGE SCALE GENOMIC DNA]</scope>
    <source>
        <strain evidence="3">DSM 43909</strain>
    </source>
</reference>
<keyword evidence="1" id="KW-0472">Membrane</keyword>
<feature type="transmembrane region" description="Helical" evidence="1">
    <location>
        <begin position="95"/>
        <end position="121"/>
    </location>
</feature>
<keyword evidence="1" id="KW-1133">Transmembrane helix</keyword>
<evidence type="ECO:0000313" key="2">
    <source>
        <dbReference type="EMBL" id="SCE80828.1"/>
    </source>
</evidence>
<keyword evidence="3" id="KW-1185">Reference proteome</keyword>
<name>A0A1C4VA05_MICVI</name>